<dbReference type="Pfam" id="PF04103">
    <property type="entry name" value="CD20"/>
    <property type="match status" value="1"/>
</dbReference>
<comment type="similarity">
    <text evidence="2">Belongs to the MS4A family.</text>
</comment>
<evidence type="ECO:0000256" key="5">
    <source>
        <dbReference type="ARBA" id="ARBA00023136"/>
    </source>
</evidence>
<gene>
    <name evidence="7" type="ORF">IRJ41_005084</name>
</gene>
<keyword evidence="8" id="KW-1185">Reference proteome</keyword>
<keyword evidence="4 6" id="KW-1133">Transmembrane helix</keyword>
<evidence type="ECO:0000256" key="6">
    <source>
        <dbReference type="SAM" id="Phobius"/>
    </source>
</evidence>
<dbReference type="OrthoDB" id="10071849at2759"/>
<dbReference type="PANTHER" id="PTHR23320:SF125">
    <property type="entry name" value="TRANSMEMBRANE PROTEIN 176L.1-RELATED"/>
    <property type="match status" value="1"/>
</dbReference>
<organism evidence="7 8">
    <name type="scientific">Triplophysa rosa</name>
    <name type="common">Cave loach</name>
    <dbReference type="NCBI Taxonomy" id="992332"/>
    <lineage>
        <taxon>Eukaryota</taxon>
        <taxon>Metazoa</taxon>
        <taxon>Chordata</taxon>
        <taxon>Craniata</taxon>
        <taxon>Vertebrata</taxon>
        <taxon>Euteleostomi</taxon>
        <taxon>Actinopterygii</taxon>
        <taxon>Neopterygii</taxon>
        <taxon>Teleostei</taxon>
        <taxon>Ostariophysi</taxon>
        <taxon>Cypriniformes</taxon>
        <taxon>Nemacheilidae</taxon>
        <taxon>Triplophysa</taxon>
    </lineage>
</organism>
<sequence>MSRSVSQGKGVTVFTINSNAKSKRPTVCQFLGNLCYSSARLMLQGVKRKIYQHPIRVLGIVQIYILGIIHIITGISLESHRIYKDTLMCNAPYWLGSGFIISGIMTILADKYPRNCLFALAVILNTVSGILSMIAVGLYSWDFYKVYDYSSAINPEQWKQTNSFLYIEDSNVTNREILDVVMIVFAVLQLCLNITSIFMSLRTCFRKDSVDAPRSHKLLPEVMTGNPE</sequence>
<protein>
    <submittedName>
        <fullName evidence="7">Membrane-spanning 4-domains subfamily A member 8A</fullName>
    </submittedName>
</protein>
<dbReference type="GO" id="GO:0016020">
    <property type="term" value="C:membrane"/>
    <property type="evidence" value="ECO:0007669"/>
    <property type="project" value="UniProtKB-SubCell"/>
</dbReference>
<evidence type="ECO:0000256" key="3">
    <source>
        <dbReference type="ARBA" id="ARBA00022692"/>
    </source>
</evidence>
<accession>A0A9W8CBR7</accession>
<comment type="subcellular location">
    <subcellularLocation>
        <location evidence="1">Membrane</location>
        <topology evidence="1">Multi-pass membrane protein</topology>
    </subcellularLocation>
</comment>
<feature type="transmembrane region" description="Helical" evidence="6">
    <location>
        <begin position="91"/>
        <end position="109"/>
    </location>
</feature>
<evidence type="ECO:0000313" key="8">
    <source>
        <dbReference type="Proteomes" id="UP001059041"/>
    </source>
</evidence>
<evidence type="ECO:0000313" key="7">
    <source>
        <dbReference type="EMBL" id="KAI7813957.1"/>
    </source>
</evidence>
<evidence type="ECO:0000256" key="4">
    <source>
        <dbReference type="ARBA" id="ARBA00022989"/>
    </source>
</evidence>
<dbReference type="InterPro" id="IPR007237">
    <property type="entry name" value="CD20-like"/>
</dbReference>
<feature type="transmembrane region" description="Helical" evidence="6">
    <location>
        <begin position="180"/>
        <end position="201"/>
    </location>
</feature>
<proteinExistence type="inferred from homology"/>
<comment type="caution">
    <text evidence="7">The sequence shown here is derived from an EMBL/GenBank/DDBJ whole genome shotgun (WGS) entry which is preliminary data.</text>
</comment>
<dbReference type="AlphaFoldDB" id="A0A9W8CBR7"/>
<dbReference type="Proteomes" id="UP001059041">
    <property type="component" value="Linkage Group LG1"/>
</dbReference>
<name>A0A9W8CBR7_TRIRA</name>
<evidence type="ECO:0000256" key="2">
    <source>
        <dbReference type="ARBA" id="ARBA00009565"/>
    </source>
</evidence>
<keyword evidence="5 6" id="KW-0472">Membrane</keyword>
<evidence type="ECO:0000256" key="1">
    <source>
        <dbReference type="ARBA" id="ARBA00004141"/>
    </source>
</evidence>
<reference evidence="7" key="1">
    <citation type="submission" date="2021-02" db="EMBL/GenBank/DDBJ databases">
        <title>Comparative genomics reveals that relaxation of natural selection precedes convergent phenotypic evolution of cavefish.</title>
        <authorList>
            <person name="Peng Z."/>
        </authorList>
    </citation>
    <scope>NUCLEOTIDE SEQUENCE</scope>
    <source>
        <tissue evidence="7">Muscle</tissue>
    </source>
</reference>
<feature type="transmembrane region" description="Helical" evidence="6">
    <location>
        <begin position="116"/>
        <end position="141"/>
    </location>
</feature>
<feature type="transmembrane region" description="Helical" evidence="6">
    <location>
        <begin position="57"/>
        <end position="79"/>
    </location>
</feature>
<dbReference type="PANTHER" id="PTHR23320">
    <property type="entry name" value="MEMBRANE-SPANNING 4-DOMAINS SUBFAMILY A MS4A -RELATED"/>
    <property type="match status" value="1"/>
</dbReference>
<dbReference type="InterPro" id="IPR030417">
    <property type="entry name" value="MS4A"/>
</dbReference>
<keyword evidence="3 6" id="KW-0812">Transmembrane</keyword>
<dbReference type="EMBL" id="JAFHDT010000001">
    <property type="protein sequence ID" value="KAI7813957.1"/>
    <property type="molecule type" value="Genomic_DNA"/>
</dbReference>